<evidence type="ECO:0000256" key="4">
    <source>
        <dbReference type="SAM" id="SignalP"/>
    </source>
</evidence>
<dbReference type="CDD" id="cd02968">
    <property type="entry name" value="SCO"/>
    <property type="match status" value="1"/>
</dbReference>
<gene>
    <name evidence="5" type="ORF">SAMN04488526_0149</name>
</gene>
<name>A0A1H7FTQ3_9RHOB</name>
<keyword evidence="2" id="KW-0186">Copper</keyword>
<dbReference type="PANTHER" id="PTHR12151">
    <property type="entry name" value="ELECTRON TRANSPORT PROTIN SCO1/SENC FAMILY MEMBER"/>
    <property type="match status" value="1"/>
</dbReference>
<evidence type="ECO:0000256" key="3">
    <source>
        <dbReference type="PIRSR" id="PIRSR603782-2"/>
    </source>
</evidence>
<reference evidence="5 6" key="1">
    <citation type="submission" date="2016-10" db="EMBL/GenBank/DDBJ databases">
        <authorList>
            <person name="de Groot N.N."/>
        </authorList>
    </citation>
    <scope>NUCLEOTIDE SEQUENCE [LARGE SCALE GENOMIC DNA]</scope>
    <source>
        <strain evidence="5 6">DSM 14858</strain>
    </source>
</reference>
<feature type="binding site" evidence="2">
    <location>
        <position position="71"/>
    </location>
    <ligand>
        <name>Cu cation</name>
        <dbReference type="ChEBI" id="CHEBI:23378"/>
    </ligand>
</feature>
<dbReference type="AlphaFoldDB" id="A0A1H7FTQ3"/>
<dbReference type="SUPFAM" id="SSF52833">
    <property type="entry name" value="Thioredoxin-like"/>
    <property type="match status" value="1"/>
</dbReference>
<keyword evidence="2" id="KW-0479">Metal-binding</keyword>
<feature type="disulfide bond" description="Redox-active" evidence="3">
    <location>
        <begin position="67"/>
        <end position="71"/>
    </location>
</feature>
<evidence type="ECO:0000313" key="5">
    <source>
        <dbReference type="EMBL" id="SEK26725.1"/>
    </source>
</evidence>
<keyword evidence="6" id="KW-1185">Reference proteome</keyword>
<keyword evidence="4" id="KW-0732">Signal</keyword>
<evidence type="ECO:0000313" key="6">
    <source>
        <dbReference type="Proteomes" id="UP000199283"/>
    </source>
</evidence>
<dbReference type="STRING" id="188906.SAMN04488526_0149"/>
<dbReference type="Pfam" id="PF02630">
    <property type="entry name" value="SCO1-SenC"/>
    <property type="match status" value="1"/>
</dbReference>
<protein>
    <submittedName>
        <fullName evidence="5">Protein SCO1/2</fullName>
    </submittedName>
</protein>
<dbReference type="InterPro" id="IPR036249">
    <property type="entry name" value="Thioredoxin-like_sf"/>
</dbReference>
<dbReference type="PANTHER" id="PTHR12151:SF25">
    <property type="entry name" value="LINALOOL DEHYDRATASE_ISOMERASE DOMAIN-CONTAINING PROTEIN"/>
    <property type="match status" value="1"/>
</dbReference>
<feature type="chain" id="PRO_5011674411" evidence="4">
    <location>
        <begin position="17"/>
        <end position="196"/>
    </location>
</feature>
<dbReference type="InterPro" id="IPR003782">
    <property type="entry name" value="SCO1/SenC"/>
</dbReference>
<feature type="binding site" evidence="2">
    <location>
        <position position="156"/>
    </location>
    <ligand>
        <name>Cu cation</name>
        <dbReference type="ChEBI" id="CHEBI:23378"/>
    </ligand>
</feature>
<feature type="binding site" evidence="2">
    <location>
        <position position="67"/>
    </location>
    <ligand>
        <name>Cu cation</name>
        <dbReference type="ChEBI" id="CHEBI:23378"/>
    </ligand>
</feature>
<dbReference type="RefSeq" id="WP_175495727.1">
    <property type="nucleotide sequence ID" value="NZ_FNZQ01000001.1"/>
</dbReference>
<comment type="similarity">
    <text evidence="1">Belongs to the SCO1/2 family.</text>
</comment>
<dbReference type="Proteomes" id="UP000199283">
    <property type="component" value="Unassembled WGS sequence"/>
</dbReference>
<evidence type="ECO:0000256" key="1">
    <source>
        <dbReference type="ARBA" id="ARBA00010996"/>
    </source>
</evidence>
<feature type="signal peptide" evidence="4">
    <location>
        <begin position="1"/>
        <end position="16"/>
    </location>
</feature>
<proteinExistence type="inferred from homology"/>
<keyword evidence="3" id="KW-1015">Disulfide bond</keyword>
<accession>A0A1H7FTQ3</accession>
<dbReference type="EMBL" id="FNZQ01000001">
    <property type="protein sequence ID" value="SEK26725.1"/>
    <property type="molecule type" value="Genomic_DNA"/>
</dbReference>
<dbReference type="Gene3D" id="3.40.30.10">
    <property type="entry name" value="Glutaredoxin"/>
    <property type="match status" value="1"/>
</dbReference>
<organism evidence="5 6">
    <name type="scientific">Jannaschia helgolandensis</name>
    <dbReference type="NCBI Taxonomy" id="188906"/>
    <lineage>
        <taxon>Bacteria</taxon>
        <taxon>Pseudomonadati</taxon>
        <taxon>Pseudomonadota</taxon>
        <taxon>Alphaproteobacteria</taxon>
        <taxon>Rhodobacterales</taxon>
        <taxon>Roseobacteraceae</taxon>
        <taxon>Jannaschia</taxon>
    </lineage>
</organism>
<evidence type="ECO:0000256" key="2">
    <source>
        <dbReference type="PIRSR" id="PIRSR603782-1"/>
    </source>
</evidence>
<dbReference type="GO" id="GO:0046872">
    <property type="term" value="F:metal ion binding"/>
    <property type="evidence" value="ECO:0007669"/>
    <property type="project" value="UniProtKB-KW"/>
</dbReference>
<sequence>MRAILLAIVMAAPAGAQEKMPTAPLPDTLFPSNFGGDYALIDHRGNTRTQTDPDGNIQLVFFGYASCRAICTVALPIMSNVTAELAASDIYVTPLLITVDPATDTVEAMGPALDRFAPGLTGLTGSEADLAAVRDMFHVESAYLFTDPSGVDVYSHGSHIFVMDGNGGFLTLLPPILSAERMVEIVKGYARNVSGG</sequence>